<organism evidence="2 3">
    <name type="scientific">Ancylobacter crimeensis</name>
    <dbReference type="NCBI Taxonomy" id="2579147"/>
    <lineage>
        <taxon>Bacteria</taxon>
        <taxon>Pseudomonadati</taxon>
        <taxon>Pseudomonadota</taxon>
        <taxon>Alphaproteobacteria</taxon>
        <taxon>Hyphomicrobiales</taxon>
        <taxon>Xanthobacteraceae</taxon>
        <taxon>Ancylobacter</taxon>
    </lineage>
</organism>
<comment type="caution">
    <text evidence="2">The sequence shown here is derived from an EMBL/GenBank/DDBJ whole genome shotgun (WGS) entry which is preliminary data.</text>
</comment>
<feature type="domain" description="AsmA" evidence="1">
    <location>
        <begin position="325"/>
        <end position="512"/>
    </location>
</feature>
<reference evidence="2 3" key="1">
    <citation type="submission" date="2022-04" db="EMBL/GenBank/DDBJ databases">
        <authorList>
            <person name="Grouzdev D.S."/>
            <person name="Pantiukh K.S."/>
            <person name="Krutkina M.S."/>
        </authorList>
    </citation>
    <scope>NUCLEOTIDE SEQUENCE [LARGE SCALE GENOMIC DNA]</scope>
    <source>
        <strain evidence="2 3">6x-1</strain>
    </source>
</reference>
<protein>
    <submittedName>
        <fullName evidence="2">AsmA family protein</fullName>
    </submittedName>
</protein>
<feature type="domain" description="AsmA" evidence="1">
    <location>
        <begin position="5"/>
        <end position="111"/>
    </location>
</feature>
<accession>A0ABT0D903</accession>
<gene>
    <name evidence="2" type="ORF">MWN34_05830</name>
</gene>
<dbReference type="PANTHER" id="PTHR30441">
    <property type="entry name" value="DUF748 DOMAIN-CONTAINING PROTEIN"/>
    <property type="match status" value="1"/>
</dbReference>
<dbReference type="Pfam" id="PF05170">
    <property type="entry name" value="AsmA"/>
    <property type="match status" value="2"/>
</dbReference>
<evidence type="ECO:0000259" key="1">
    <source>
        <dbReference type="Pfam" id="PF05170"/>
    </source>
</evidence>
<dbReference type="InterPro" id="IPR007844">
    <property type="entry name" value="AsmA"/>
</dbReference>
<evidence type="ECO:0000313" key="2">
    <source>
        <dbReference type="EMBL" id="MCK0196431.1"/>
    </source>
</evidence>
<sequence length="602" mass="62632">MKRFAPFLLLVVLLALGGAVIAPMFASGDRLKDEAVAALEEAIGRPVRVRGEASFSILPWPALQIDNVAVGGLASASVDVPSVRVVLDVLPMLTGAVRAARIDLHRPRIILSGAIADSLAPWFDLAAVLGRQAPRLHLTVSDGSVLLTRDGITAPLLHEVEGDIVLRGGRSLKLSGQAGWRGETLDYDGEVSDLAAISRGAAGYGKLSVSGSPLSLAYQGNVRLADGAMNTDGDLDIASPLLRDMLGWIGIDPPTEEGLGPFRLRGRAMVAGDSLALANARLDLDGNRADGGLSLRIDKGRPVIQGSFAAETVDLSPYGRLSMSDPEGRDWNRDPIDARRLHGFDLDLRVSAGQVIAGGTPFDRVAASAFLKGGRLSLAIGEAEGWKGDLRASANIAPTQQGGSEVRVELAGTDVDLAAALASLIRQQRLEGTGSFRMAVNGTGMSVADILANLSGTVSLDAANGAILGIDVGQVLNRLQRRPLSGGATLRGGTTEFDELHAAGTVRQGIVAVDTLTAASNTVKIDMTGDVSLAERTLDLRGTAGLVSAARGDDGPFELPFVVEGGWDSPYLLPDAQAMIRRSGAARPLLPPSTVGAVTPEP</sequence>
<evidence type="ECO:0000313" key="3">
    <source>
        <dbReference type="Proteomes" id="UP001203284"/>
    </source>
</evidence>
<dbReference type="RefSeq" id="WP_247027489.1">
    <property type="nucleotide sequence ID" value="NZ_JALKCH010000003.1"/>
</dbReference>
<dbReference type="InterPro" id="IPR052894">
    <property type="entry name" value="AsmA-related"/>
</dbReference>
<name>A0ABT0D903_9HYPH</name>
<dbReference type="EMBL" id="JALKCH010000003">
    <property type="protein sequence ID" value="MCK0196431.1"/>
    <property type="molecule type" value="Genomic_DNA"/>
</dbReference>
<dbReference type="PANTHER" id="PTHR30441:SF4">
    <property type="entry name" value="PROTEIN ASMA"/>
    <property type="match status" value="1"/>
</dbReference>
<dbReference type="Proteomes" id="UP001203284">
    <property type="component" value="Unassembled WGS sequence"/>
</dbReference>
<proteinExistence type="predicted"/>
<keyword evidence="3" id="KW-1185">Reference proteome</keyword>